<dbReference type="EC" id="3.2.1.-" evidence="9"/>
<keyword evidence="5" id="KW-0325">Glycoprotein</keyword>
<evidence type="ECO:0000256" key="3">
    <source>
        <dbReference type="ARBA" id="ARBA00022801"/>
    </source>
</evidence>
<dbReference type="InterPro" id="IPR001722">
    <property type="entry name" value="Glyco_hydro_7"/>
</dbReference>
<dbReference type="CDD" id="cd07999">
    <property type="entry name" value="GH7_CBH_EG"/>
    <property type="match status" value="1"/>
</dbReference>
<keyword evidence="6" id="KW-0119">Carbohydrate metabolism</keyword>
<dbReference type="SUPFAM" id="SSF49899">
    <property type="entry name" value="Concanavalin A-like lectins/glucanases"/>
    <property type="match status" value="1"/>
</dbReference>
<evidence type="ECO:0000256" key="2">
    <source>
        <dbReference type="ARBA" id="ARBA00006044"/>
    </source>
</evidence>
<dbReference type="PANTHER" id="PTHR33753:SF1">
    <property type="entry name" value="ENDO-BETA-1,4-GLUCANASE CELB"/>
    <property type="match status" value="1"/>
</dbReference>
<evidence type="ECO:0000256" key="7">
    <source>
        <dbReference type="ARBA" id="ARBA00023295"/>
    </source>
</evidence>
<evidence type="ECO:0000313" key="11">
    <source>
        <dbReference type="EMBL" id="KAK0754352.1"/>
    </source>
</evidence>
<keyword evidence="4 9" id="KW-0136">Cellulose degradation</keyword>
<dbReference type="Pfam" id="PF00840">
    <property type="entry name" value="Glyco_hydro_7"/>
    <property type="match status" value="3"/>
</dbReference>
<evidence type="ECO:0000256" key="5">
    <source>
        <dbReference type="ARBA" id="ARBA00023180"/>
    </source>
</evidence>
<name>A0AA40KD12_9PEZI</name>
<evidence type="ECO:0000256" key="8">
    <source>
        <dbReference type="ARBA" id="ARBA00023326"/>
    </source>
</evidence>
<organism evidence="11 12">
    <name type="scientific">Schizothecium vesticola</name>
    <dbReference type="NCBI Taxonomy" id="314040"/>
    <lineage>
        <taxon>Eukaryota</taxon>
        <taxon>Fungi</taxon>
        <taxon>Dikarya</taxon>
        <taxon>Ascomycota</taxon>
        <taxon>Pezizomycotina</taxon>
        <taxon>Sordariomycetes</taxon>
        <taxon>Sordariomycetidae</taxon>
        <taxon>Sordariales</taxon>
        <taxon>Schizotheciaceae</taxon>
        <taxon>Schizothecium</taxon>
    </lineage>
</organism>
<dbReference type="Gene3D" id="2.70.100.10">
    <property type="entry name" value="Glycoside hydrolase, family 7, domain"/>
    <property type="match status" value="1"/>
</dbReference>
<keyword evidence="8 9" id="KW-0624">Polysaccharide degradation</keyword>
<dbReference type="InterPro" id="IPR013320">
    <property type="entry name" value="ConA-like_dom_sf"/>
</dbReference>
<accession>A0AA40KD12</accession>
<evidence type="ECO:0000256" key="4">
    <source>
        <dbReference type="ARBA" id="ARBA00023001"/>
    </source>
</evidence>
<dbReference type="GO" id="GO:0008810">
    <property type="term" value="F:cellulase activity"/>
    <property type="evidence" value="ECO:0007669"/>
    <property type="project" value="UniProtKB-EC"/>
</dbReference>
<keyword evidence="10" id="KW-0732">Signal</keyword>
<reference evidence="11" key="1">
    <citation type="submission" date="2023-06" db="EMBL/GenBank/DDBJ databases">
        <title>Genome-scale phylogeny and comparative genomics of the fungal order Sordariales.</title>
        <authorList>
            <consortium name="Lawrence Berkeley National Laboratory"/>
            <person name="Hensen N."/>
            <person name="Bonometti L."/>
            <person name="Westerberg I."/>
            <person name="Brannstrom I.O."/>
            <person name="Guillou S."/>
            <person name="Cros-Aarteil S."/>
            <person name="Calhoun S."/>
            <person name="Haridas S."/>
            <person name="Kuo A."/>
            <person name="Mondo S."/>
            <person name="Pangilinan J."/>
            <person name="Riley R."/>
            <person name="LaButti K."/>
            <person name="Andreopoulos B."/>
            <person name="Lipzen A."/>
            <person name="Chen C."/>
            <person name="Yanf M."/>
            <person name="Daum C."/>
            <person name="Ng V."/>
            <person name="Clum A."/>
            <person name="Steindorff A."/>
            <person name="Ohm R."/>
            <person name="Martin F."/>
            <person name="Silar P."/>
            <person name="Natvig D."/>
            <person name="Lalanne C."/>
            <person name="Gautier V."/>
            <person name="Ament-velasquez S.L."/>
            <person name="Kruys A."/>
            <person name="Hutchinson M.I."/>
            <person name="Powell A.J."/>
            <person name="Barry K."/>
            <person name="Miller A.N."/>
            <person name="Grigoriev I.V."/>
            <person name="Debuchy R."/>
            <person name="Gladieux P."/>
            <person name="Thoren M.H."/>
            <person name="Johannesson H."/>
        </authorList>
    </citation>
    <scope>NUCLEOTIDE SEQUENCE</scope>
    <source>
        <strain evidence="11">SMH3187-1</strain>
    </source>
</reference>
<evidence type="ECO:0000256" key="10">
    <source>
        <dbReference type="SAM" id="SignalP"/>
    </source>
</evidence>
<evidence type="ECO:0000256" key="6">
    <source>
        <dbReference type="ARBA" id="ARBA00023277"/>
    </source>
</evidence>
<gene>
    <name evidence="11" type="ORF">B0T18DRAFT_386241</name>
</gene>
<dbReference type="InterPro" id="IPR037019">
    <property type="entry name" value="Glyco_hydro_7_sf"/>
</dbReference>
<comment type="caution">
    <text evidence="11">The sequence shown here is derived from an EMBL/GenBank/DDBJ whole genome shotgun (WGS) entry which is preliminary data.</text>
</comment>
<sequence length="372" mass="39312">MAHLKAKLAVLLLVGSALAQKPAETAEVRPLLPTWKCTNSGGCVKQNTSVVLDFEYRDVHVAGGKATCKTGNKLIQSQCPNAATCATNCVVEPADYRAMGVSTSGNALTMYHYVKDSSGKLFNASPRVYLLDETKGEYVMMNLLGKELTVDVDLSTLPCGENGAFYLSEMVADGSKNPGQYNINGARMGNGYCDAQCQGYCCNEMDILEANSQANVFTGHPCKGDNCDKGGCGYNPYSGGQRNFYGPGKTIDTSKPFTAVTQFVASGGKLTQITRKYIQNGRTTNSPGSITGCGSESGTGGLVGMGAALDRGMVLAMSIWNDAAQNMAWLDSDGNGPCAKGQGTPSNIQSQRPDTHVVFSNIKWGDIGSTTK</sequence>
<feature type="chain" id="PRO_5041237353" description="Glucanase" evidence="10">
    <location>
        <begin position="20"/>
        <end position="372"/>
    </location>
</feature>
<dbReference type="EMBL" id="JAUKUD010000001">
    <property type="protein sequence ID" value="KAK0754352.1"/>
    <property type="molecule type" value="Genomic_DNA"/>
</dbReference>
<dbReference type="GO" id="GO:0030245">
    <property type="term" value="P:cellulose catabolic process"/>
    <property type="evidence" value="ECO:0007669"/>
    <property type="project" value="UniProtKB-KW"/>
</dbReference>
<proteinExistence type="inferred from homology"/>
<keyword evidence="7 9" id="KW-0326">Glycosidase</keyword>
<dbReference type="AlphaFoldDB" id="A0AA40KD12"/>
<dbReference type="Proteomes" id="UP001172155">
    <property type="component" value="Unassembled WGS sequence"/>
</dbReference>
<evidence type="ECO:0000313" key="12">
    <source>
        <dbReference type="Proteomes" id="UP001172155"/>
    </source>
</evidence>
<feature type="signal peptide" evidence="10">
    <location>
        <begin position="1"/>
        <end position="19"/>
    </location>
</feature>
<keyword evidence="3 9" id="KW-0378">Hydrolase</keyword>
<dbReference type="PRINTS" id="PR00734">
    <property type="entry name" value="GLHYDRLASE7"/>
</dbReference>
<evidence type="ECO:0000256" key="9">
    <source>
        <dbReference type="RuleBase" id="RU361164"/>
    </source>
</evidence>
<keyword evidence="12" id="KW-1185">Reference proteome</keyword>
<protein>
    <recommendedName>
        <fullName evidence="9">Glucanase</fullName>
        <ecNumber evidence="9">3.2.1.-</ecNumber>
    </recommendedName>
</protein>
<dbReference type="PANTHER" id="PTHR33753">
    <property type="entry name" value="1,4-BETA-D-GLUCAN CELLOBIOHYDROLASE B"/>
    <property type="match status" value="1"/>
</dbReference>
<comment type="similarity">
    <text evidence="2 9">Belongs to the glycosyl hydrolase 7 (cellulase C) family.</text>
</comment>
<evidence type="ECO:0000256" key="1">
    <source>
        <dbReference type="ARBA" id="ARBA00000966"/>
    </source>
</evidence>
<comment type="catalytic activity">
    <reaction evidence="1">
        <text>Endohydrolysis of (1-&gt;4)-beta-D-glucosidic linkages in cellulose, lichenin and cereal beta-D-glucans.</text>
        <dbReference type="EC" id="3.2.1.4"/>
    </reaction>
</comment>